<evidence type="ECO:0000256" key="4">
    <source>
        <dbReference type="ARBA" id="ARBA00022792"/>
    </source>
</evidence>
<evidence type="ECO:0000256" key="6">
    <source>
        <dbReference type="ARBA" id="ARBA00023128"/>
    </source>
</evidence>
<evidence type="ECO:0000256" key="3">
    <source>
        <dbReference type="ARBA" id="ARBA00022692"/>
    </source>
</evidence>
<dbReference type="KEGG" id="ppa:PAS_chr2-1_0326"/>
<gene>
    <name evidence="8" type="ordered locus">PAS_chr2-1_0326</name>
</gene>
<evidence type="ECO:0000313" key="9">
    <source>
        <dbReference type="Proteomes" id="UP000000314"/>
    </source>
</evidence>
<reference evidence="8 9" key="1">
    <citation type="journal article" date="2009" name="Nat. Biotechnol.">
        <title>Genome sequence of the recombinant protein production host Pichia pastoris.</title>
        <authorList>
            <person name="De Schutter K."/>
            <person name="Lin Y.C."/>
            <person name="Tiels P."/>
            <person name="Van Hecke A."/>
            <person name="Glinka S."/>
            <person name="Weber-Lehmann J."/>
            <person name="Rouze P."/>
            <person name="Van de Peer Y."/>
            <person name="Callewaert N."/>
        </authorList>
    </citation>
    <scope>NUCLEOTIDE SEQUENCE [LARGE SCALE GENOMIC DNA]</scope>
    <source>
        <strain evidence="9">GS115 / ATCC 20864</strain>
    </source>
</reference>
<sequence length="298" mass="33855">MGVILPDDGKQSGGQPNRRAKVLSRFLPPEHQRPSIGLFLGPFTPAADNEIALWTCIGAQLFSGLALLRMSRRFVFSPDQSVRRFLFKTFHNVVGAALIFGSGLEGTRMLLPEDPWKEEARKARILAQLKGEPVSWWYGPKSFIPSGRLEYTKQMQFHNFEVMHKSPEKIARALMIKDKLKEETNTLYSSIHEKAEQQTIRLSKDLQNNVPLKGVTSYVPQFSTSNTDTKLYLKNVSLKTHADLEKVWAEHNPWDILEEKISPISVIALPKFNPIISEVEPDKQQPSTGDIKYISDRK</sequence>
<evidence type="ECO:0000256" key="1">
    <source>
        <dbReference type="ARBA" id="ARBA00004448"/>
    </source>
</evidence>
<evidence type="ECO:0000313" key="8">
    <source>
        <dbReference type="EMBL" id="CAY68943.1"/>
    </source>
</evidence>
<dbReference type="Pfam" id="PF08602">
    <property type="entry name" value="Mgr1"/>
    <property type="match status" value="1"/>
</dbReference>
<dbReference type="RefSeq" id="XP_002491223.1">
    <property type="nucleotide sequence ID" value="XM_002491178.1"/>
</dbReference>
<keyword evidence="3" id="KW-0812">Transmembrane</keyword>
<comment type="subcellular location">
    <subcellularLocation>
        <location evidence="1">Mitochondrion inner membrane</location>
        <topology evidence="1">Multi-pass membrane protein</topology>
    </subcellularLocation>
</comment>
<protein>
    <submittedName>
        <fullName evidence="8">Uncharacterized protein</fullName>
    </submittedName>
</protein>
<keyword evidence="7" id="KW-0472">Membrane</keyword>
<evidence type="ECO:0000256" key="2">
    <source>
        <dbReference type="ARBA" id="ARBA00009782"/>
    </source>
</evidence>
<name>C4R0B9_KOMPG</name>
<dbReference type="EMBL" id="FN392320">
    <property type="protein sequence ID" value="CAY68943.1"/>
    <property type="molecule type" value="Genomic_DNA"/>
</dbReference>
<dbReference type="OMA" id="EFEMVWL"/>
<keyword evidence="6" id="KW-0496">Mitochondrion</keyword>
<dbReference type="HOGENOM" id="CLU_871878_0_0_1"/>
<accession>C4R0B9</accession>
<keyword evidence="5" id="KW-1133">Transmembrane helix</keyword>
<dbReference type="InterPro" id="IPR013911">
    <property type="entry name" value="i-AAA_Mgr1"/>
</dbReference>
<comment type="similarity">
    <text evidence="2">Belongs to the MGR1 family.</text>
</comment>
<evidence type="ECO:0000256" key="7">
    <source>
        <dbReference type="ARBA" id="ARBA00023136"/>
    </source>
</evidence>
<organism evidence="8 9">
    <name type="scientific">Komagataella phaffii (strain GS115 / ATCC 20864)</name>
    <name type="common">Yeast</name>
    <name type="synonym">Pichia pastoris</name>
    <dbReference type="NCBI Taxonomy" id="644223"/>
    <lineage>
        <taxon>Eukaryota</taxon>
        <taxon>Fungi</taxon>
        <taxon>Dikarya</taxon>
        <taxon>Ascomycota</taxon>
        <taxon>Saccharomycotina</taxon>
        <taxon>Pichiomycetes</taxon>
        <taxon>Pichiales</taxon>
        <taxon>Pichiaceae</taxon>
        <taxon>Komagataella</taxon>
    </lineage>
</organism>
<keyword evidence="9" id="KW-1185">Reference proteome</keyword>
<keyword evidence="4" id="KW-0999">Mitochondrion inner membrane</keyword>
<dbReference type="GeneID" id="8199014"/>
<dbReference type="eggNOG" id="ENOG502SGFK">
    <property type="taxonomic scope" value="Eukaryota"/>
</dbReference>
<proteinExistence type="inferred from homology"/>
<dbReference type="GO" id="GO:0005743">
    <property type="term" value="C:mitochondrial inner membrane"/>
    <property type="evidence" value="ECO:0007669"/>
    <property type="project" value="UniProtKB-SubCell"/>
</dbReference>
<dbReference type="Proteomes" id="UP000000314">
    <property type="component" value="Chromosome 2"/>
</dbReference>
<dbReference type="InParanoid" id="C4R0B9"/>
<dbReference type="AlphaFoldDB" id="C4R0B9"/>
<evidence type="ECO:0000256" key="5">
    <source>
        <dbReference type="ARBA" id="ARBA00022989"/>
    </source>
</evidence>
<dbReference type="OrthoDB" id="4087899at2759"/>